<dbReference type="Proteomes" id="UP000070456">
    <property type="component" value="Unassembled WGS sequence"/>
</dbReference>
<comment type="caution">
    <text evidence="2">The sequence shown here is derived from an EMBL/GenBank/DDBJ whole genome shotgun (WGS) entry which is preliminary data.</text>
</comment>
<dbReference type="Pfam" id="PF13154">
    <property type="entry name" value="DUF3991"/>
    <property type="match status" value="1"/>
</dbReference>
<evidence type="ECO:0000313" key="3">
    <source>
        <dbReference type="Proteomes" id="UP000070456"/>
    </source>
</evidence>
<dbReference type="Pfam" id="PF13155">
    <property type="entry name" value="Toprim_2"/>
    <property type="match status" value="1"/>
</dbReference>
<dbReference type="AlphaFoldDB" id="A0A140L9B8"/>
<keyword evidence="3" id="KW-1185">Reference proteome</keyword>
<dbReference type="STRING" id="520762.AN619_06730"/>
<dbReference type="RefSeq" id="WP_068555055.1">
    <property type="nucleotide sequence ID" value="NZ_LOEE01000019.1"/>
</dbReference>
<dbReference type="InterPro" id="IPR025054">
    <property type="entry name" value="DUF3991"/>
</dbReference>
<organism evidence="2 3">
    <name type="scientific">Thermotalea metallivorans</name>
    <dbReference type="NCBI Taxonomy" id="520762"/>
    <lineage>
        <taxon>Bacteria</taxon>
        <taxon>Bacillati</taxon>
        <taxon>Bacillota</taxon>
        <taxon>Clostridia</taxon>
        <taxon>Peptostreptococcales</taxon>
        <taxon>Thermotaleaceae</taxon>
        <taxon>Thermotalea</taxon>
    </lineage>
</organism>
<reference evidence="2 3" key="1">
    <citation type="submission" date="2015-12" db="EMBL/GenBank/DDBJ databases">
        <title>Draft genome sequence of the thermoanaerobe Thermotalea metallivorans, an isolate from the runoff channel of the Great Artesian Basin, Australia.</title>
        <authorList>
            <person name="Patel B.K."/>
        </authorList>
    </citation>
    <scope>NUCLEOTIDE SEQUENCE [LARGE SCALE GENOMIC DNA]</scope>
    <source>
        <strain evidence="2 3">B2-1</strain>
    </source>
</reference>
<protein>
    <recommendedName>
        <fullName evidence="1">DUF3991 domain-containing protein</fullName>
    </recommendedName>
</protein>
<gene>
    <name evidence="2" type="ORF">AN619_06730</name>
</gene>
<evidence type="ECO:0000259" key="1">
    <source>
        <dbReference type="Pfam" id="PF13154"/>
    </source>
</evidence>
<sequence length="318" mass="36671">MPYVTPEQIERAKQMDLLTYLQYYEPQELVRFSGNVYTTRTHDSLKISNGKWCWWSRNIGGRSALDYLIKVRGMTLPEAVLQIDGQAAVTPPVSPRQQKPAEHKKLLLPEKNSNNDRVIAYLIGRGIHREIIDYCIRTKRLYESRDYHNAVFIGFDRHGVPKYATLRGTFGKRFMGEVNGSDKHFSFSIPARNECSKLHLFESAIDLLSYGTLELLSGRDWRQENCLSLAGIYMPKKIIEESTPPAALMQYLKDFPQIKEIALHLDNDTAGRLAAKTIKTILPPIYTVSDEPPKRGKDYNDYLRIVLRIRQPQERELL</sequence>
<dbReference type="PATRIC" id="fig|520762.4.peg.752"/>
<dbReference type="EMBL" id="LOEE01000019">
    <property type="protein sequence ID" value="KXG77143.1"/>
    <property type="molecule type" value="Genomic_DNA"/>
</dbReference>
<accession>A0A140L9B8</accession>
<name>A0A140L9B8_9FIRM</name>
<dbReference type="OrthoDB" id="9802530at2"/>
<dbReference type="SUPFAM" id="SSF57783">
    <property type="entry name" value="Zinc beta-ribbon"/>
    <property type="match status" value="1"/>
</dbReference>
<evidence type="ECO:0000313" key="2">
    <source>
        <dbReference type="EMBL" id="KXG77143.1"/>
    </source>
</evidence>
<feature type="domain" description="DUF3991" evidence="1">
    <location>
        <begin position="120"/>
        <end position="188"/>
    </location>
</feature>
<dbReference type="Gene3D" id="3.40.1360.10">
    <property type="match status" value="1"/>
</dbReference>
<proteinExistence type="predicted"/>